<dbReference type="InterPro" id="IPR016047">
    <property type="entry name" value="M23ase_b-sheet_dom"/>
</dbReference>
<feature type="region of interest" description="Disordered" evidence="3">
    <location>
        <begin position="318"/>
        <end position="354"/>
    </location>
</feature>
<feature type="compositionally biased region" description="Basic and acidic residues" evidence="3">
    <location>
        <begin position="318"/>
        <end position="333"/>
    </location>
</feature>
<keyword evidence="1" id="KW-0732">Signal</keyword>
<dbReference type="EC" id="3.4.-.-" evidence="5"/>
<dbReference type="GO" id="GO:0004222">
    <property type="term" value="F:metalloendopeptidase activity"/>
    <property type="evidence" value="ECO:0007669"/>
    <property type="project" value="TreeGrafter"/>
</dbReference>
<feature type="coiled-coil region" evidence="2">
    <location>
        <begin position="218"/>
        <end position="252"/>
    </location>
</feature>
<dbReference type="CDD" id="cd12797">
    <property type="entry name" value="M23_peptidase"/>
    <property type="match status" value="1"/>
</dbReference>
<evidence type="ECO:0000256" key="2">
    <source>
        <dbReference type="SAM" id="Coils"/>
    </source>
</evidence>
<keyword evidence="2" id="KW-0175">Coiled coil</keyword>
<feature type="region of interest" description="Disordered" evidence="3">
    <location>
        <begin position="62"/>
        <end position="91"/>
    </location>
</feature>
<feature type="domain" description="M23ase beta-sheet core" evidence="4">
    <location>
        <begin position="379"/>
        <end position="477"/>
    </location>
</feature>
<evidence type="ECO:0000313" key="5">
    <source>
        <dbReference type="EMBL" id="XBV25465.1"/>
    </source>
</evidence>
<accession>A0AAU7TFP1</accession>
<evidence type="ECO:0000256" key="3">
    <source>
        <dbReference type="SAM" id="MobiDB-lite"/>
    </source>
</evidence>
<dbReference type="EMBL" id="CP158165">
    <property type="protein sequence ID" value="XBV25465.1"/>
    <property type="molecule type" value="Genomic_DNA"/>
</dbReference>
<dbReference type="Gene3D" id="2.70.70.10">
    <property type="entry name" value="Glucose Permease (Domain IIA)"/>
    <property type="match status" value="1"/>
</dbReference>
<evidence type="ECO:0000256" key="1">
    <source>
        <dbReference type="ARBA" id="ARBA00022729"/>
    </source>
</evidence>
<dbReference type="Pfam" id="PF01551">
    <property type="entry name" value="Peptidase_M23"/>
    <property type="match status" value="1"/>
</dbReference>
<dbReference type="AlphaFoldDB" id="A0AAU7TFP1"/>
<protein>
    <submittedName>
        <fullName evidence="5">M23 family metallopeptidase</fullName>
        <ecNumber evidence="5">3.4.-.-</ecNumber>
    </submittedName>
</protein>
<name>A0AAU7TFP1_9ACTN</name>
<proteinExistence type="predicted"/>
<feature type="region of interest" description="Disordered" evidence="3">
    <location>
        <begin position="1"/>
        <end position="37"/>
    </location>
</feature>
<dbReference type="InterPro" id="IPR050570">
    <property type="entry name" value="Cell_wall_metabolism_enzyme"/>
</dbReference>
<dbReference type="PANTHER" id="PTHR21666:SF289">
    <property type="entry name" value="L-ALA--D-GLU ENDOPEPTIDASE"/>
    <property type="match status" value="1"/>
</dbReference>
<sequence length="481" mass="50995">MVPHFPGANPRARGSIKRDDSTGTSAAPYPRSRTRPPGRQTVVAACCLVLSLSAGVLAAVPSAPSAEAKPPDPAAKKKQLDSQINQSKADLAEASDQLGKSVAAYNQAAAKYQAVQVRYAAAQGQLAAAKAADAVAAGKLAAAEAALSTAVSDVEAGEKLIAEKRAVAGRAVRSAYQQQNSLVGLSIALRGAAPADIATGMQVQRNVFGIQGNAISNLNNAQAQLASKRVKVAAAEKAAEAARAEAAATVQRVTALTKQVAADRAEAAAIAKVKLTAFKAAEKEKNTEQAQYNALLRERTRVEQLLIARAKAEKAAAARRKAAAEKAEREKARRENRKPRVIPDDPPADDGGRLSYPVSSYITSPYGMRFHPVLHYWKLHDGTDFRAPCGVPIRAAASGVVTDKYYNGGYGNRLFISHGVIDGSSITTVYNHLSRYKARSGERVRKGEIIGYSGTTGYSTGCHLHFMVYQDGRVVNPMKWL</sequence>
<dbReference type="SUPFAM" id="SSF51261">
    <property type="entry name" value="Duplicated hybrid motif"/>
    <property type="match status" value="1"/>
</dbReference>
<dbReference type="PANTHER" id="PTHR21666">
    <property type="entry name" value="PEPTIDASE-RELATED"/>
    <property type="match status" value="1"/>
</dbReference>
<dbReference type="RefSeq" id="WP_350278277.1">
    <property type="nucleotide sequence ID" value="NZ_CP158165.1"/>
</dbReference>
<gene>
    <name evidence="5" type="ORF">ABN611_03385</name>
</gene>
<evidence type="ECO:0000259" key="4">
    <source>
        <dbReference type="Pfam" id="PF01551"/>
    </source>
</evidence>
<keyword evidence="5" id="KW-0378">Hydrolase</keyword>
<reference evidence="5" key="1">
    <citation type="submission" date="2024-06" db="EMBL/GenBank/DDBJ databases">
        <title>Kribbella sp. strain HUAS MG21 genome sequences.</title>
        <authorList>
            <person name="Mo P."/>
        </authorList>
    </citation>
    <scope>NUCLEOTIDE SEQUENCE</scope>
    <source>
        <strain evidence="5">HUAS MG21</strain>
    </source>
</reference>
<organism evidence="5">
    <name type="scientific">Kribbella sp. HUAS MG21</name>
    <dbReference type="NCBI Taxonomy" id="3160966"/>
    <lineage>
        <taxon>Bacteria</taxon>
        <taxon>Bacillati</taxon>
        <taxon>Actinomycetota</taxon>
        <taxon>Actinomycetes</taxon>
        <taxon>Propionibacteriales</taxon>
        <taxon>Kribbellaceae</taxon>
        <taxon>Kribbella</taxon>
    </lineage>
</organism>
<dbReference type="InterPro" id="IPR011055">
    <property type="entry name" value="Dup_hybrid_motif"/>
</dbReference>